<accession>A0A9W6FWJ3</accession>
<keyword evidence="2" id="KW-1185">Reference proteome</keyword>
<evidence type="ECO:0000313" key="2">
    <source>
        <dbReference type="Proteomes" id="UP001144372"/>
    </source>
</evidence>
<keyword evidence="1" id="KW-0449">Lipoprotein</keyword>
<dbReference type="PANTHER" id="PTHR35866:SF1">
    <property type="entry name" value="YKGJ FAMILY CYSTEINE CLUSTER PROTEIN"/>
    <property type="match status" value="1"/>
</dbReference>
<proteinExistence type="predicted"/>
<dbReference type="PANTHER" id="PTHR35866">
    <property type="entry name" value="PUTATIVE-RELATED"/>
    <property type="match status" value="1"/>
</dbReference>
<dbReference type="InterPro" id="IPR005358">
    <property type="entry name" value="Puta_zinc/iron-chelating_dom"/>
</dbReference>
<name>A0A9W6FWJ3_9BACT</name>
<dbReference type="Proteomes" id="UP001144372">
    <property type="component" value="Unassembled WGS sequence"/>
</dbReference>
<protein>
    <submittedName>
        <fullName evidence="1">Lipoprotein</fullName>
    </submittedName>
</protein>
<gene>
    <name evidence="1" type="ORF">DAMNIGENAA_35610</name>
</gene>
<sequence>MHPNSSPKEAPILTSESTFRFACRDTLPCFTQCCRDVNIYLTPYDVLRLRRSLKIGSGEFLAKYTRHFLARVTHIPVVQFDMDPETLYCKLVTKDGCSVYDNRPWACRMFPLDLASREGEYQMIVGSDRCMGLKESTAMTVQEWLDTQGVAPYVEMERAFHSVLPPSFKPGAPMDAGLGKLLFLAYDLDRFAEMLNDKRFQTFYEVDDELLRQVREDDEALLRLAFRYIRSQMDELYQVI</sequence>
<reference evidence="1" key="1">
    <citation type="submission" date="2022-12" db="EMBL/GenBank/DDBJ databases">
        <title>Reference genome sequencing for broad-spectrum identification of bacterial and archaeal isolates by mass spectrometry.</title>
        <authorList>
            <person name="Sekiguchi Y."/>
            <person name="Tourlousse D.M."/>
        </authorList>
    </citation>
    <scope>NUCLEOTIDE SEQUENCE</scope>
    <source>
        <strain evidence="1">ASRB1</strain>
    </source>
</reference>
<evidence type="ECO:0000313" key="1">
    <source>
        <dbReference type="EMBL" id="GLI36128.1"/>
    </source>
</evidence>
<organism evidence="1 2">
    <name type="scientific">Desulforhabdus amnigena</name>
    <dbReference type="NCBI Taxonomy" id="40218"/>
    <lineage>
        <taxon>Bacteria</taxon>
        <taxon>Pseudomonadati</taxon>
        <taxon>Thermodesulfobacteriota</taxon>
        <taxon>Syntrophobacteria</taxon>
        <taxon>Syntrophobacterales</taxon>
        <taxon>Syntrophobacteraceae</taxon>
        <taxon>Desulforhabdus</taxon>
    </lineage>
</organism>
<dbReference type="Pfam" id="PF03692">
    <property type="entry name" value="CxxCxxCC"/>
    <property type="match status" value="1"/>
</dbReference>
<comment type="caution">
    <text evidence="1">The sequence shown here is derived from an EMBL/GenBank/DDBJ whole genome shotgun (WGS) entry which is preliminary data.</text>
</comment>
<dbReference type="EMBL" id="BSDR01000001">
    <property type="protein sequence ID" value="GLI36128.1"/>
    <property type="molecule type" value="Genomic_DNA"/>
</dbReference>
<dbReference type="RefSeq" id="WP_281796322.1">
    <property type="nucleotide sequence ID" value="NZ_BSDR01000001.1"/>
</dbReference>
<dbReference type="AlphaFoldDB" id="A0A9W6FWJ3"/>